<evidence type="ECO:0000313" key="3">
    <source>
        <dbReference type="Proteomes" id="UP000887013"/>
    </source>
</evidence>
<evidence type="ECO:0000313" key="2">
    <source>
        <dbReference type="EMBL" id="GFT93344.1"/>
    </source>
</evidence>
<keyword evidence="1" id="KW-0175">Coiled coil</keyword>
<protein>
    <submittedName>
        <fullName evidence="2">Golgin subfamily A member 3</fullName>
    </submittedName>
</protein>
<dbReference type="Proteomes" id="UP000887013">
    <property type="component" value="Unassembled WGS sequence"/>
</dbReference>
<dbReference type="AlphaFoldDB" id="A0A8X6PWF5"/>
<proteinExistence type="predicted"/>
<sequence>MAEIEAKLSERDSQTAQLTCLVDDLKRQLADLDANSKVRVSNLETDLNKEKAVVKNLRQQVFHEKRANSHLQRDLVSLKSALDQANQIADSKKQELISLQAELSVKGQAELKHRAEIEYFQTEIHLQHNIVEKLNKELEEVKARDPALAEQIK</sequence>
<organism evidence="2 3">
    <name type="scientific">Nephila pilipes</name>
    <name type="common">Giant wood spider</name>
    <name type="synonym">Nephila maculata</name>
    <dbReference type="NCBI Taxonomy" id="299642"/>
    <lineage>
        <taxon>Eukaryota</taxon>
        <taxon>Metazoa</taxon>
        <taxon>Ecdysozoa</taxon>
        <taxon>Arthropoda</taxon>
        <taxon>Chelicerata</taxon>
        <taxon>Arachnida</taxon>
        <taxon>Araneae</taxon>
        <taxon>Araneomorphae</taxon>
        <taxon>Entelegynae</taxon>
        <taxon>Araneoidea</taxon>
        <taxon>Nephilidae</taxon>
        <taxon>Nephila</taxon>
    </lineage>
</organism>
<feature type="non-terminal residue" evidence="2">
    <location>
        <position position="1"/>
    </location>
</feature>
<feature type="coiled-coil region" evidence="1">
    <location>
        <begin position="15"/>
        <end position="151"/>
    </location>
</feature>
<gene>
    <name evidence="2" type="primary">GOLGA3</name>
    <name evidence="2" type="ORF">NPIL_611201</name>
</gene>
<comment type="caution">
    <text evidence="2">The sequence shown here is derived from an EMBL/GenBank/DDBJ whole genome shotgun (WGS) entry which is preliminary data.</text>
</comment>
<dbReference type="OrthoDB" id="6512270at2759"/>
<dbReference type="EMBL" id="BMAW01121275">
    <property type="protein sequence ID" value="GFT93344.1"/>
    <property type="molecule type" value="Genomic_DNA"/>
</dbReference>
<reference evidence="2" key="1">
    <citation type="submission" date="2020-08" db="EMBL/GenBank/DDBJ databases">
        <title>Multicomponent nature underlies the extraordinary mechanical properties of spider dragline silk.</title>
        <authorList>
            <person name="Kono N."/>
            <person name="Nakamura H."/>
            <person name="Mori M."/>
            <person name="Yoshida Y."/>
            <person name="Ohtoshi R."/>
            <person name="Malay A.D."/>
            <person name="Moran D.A.P."/>
            <person name="Tomita M."/>
            <person name="Numata K."/>
            <person name="Arakawa K."/>
        </authorList>
    </citation>
    <scope>NUCLEOTIDE SEQUENCE</scope>
</reference>
<keyword evidence="3" id="KW-1185">Reference proteome</keyword>
<name>A0A8X6PWF5_NEPPI</name>
<accession>A0A8X6PWF5</accession>
<evidence type="ECO:0000256" key="1">
    <source>
        <dbReference type="SAM" id="Coils"/>
    </source>
</evidence>